<feature type="non-terminal residue" evidence="1">
    <location>
        <position position="1"/>
    </location>
</feature>
<evidence type="ECO:0000313" key="1">
    <source>
        <dbReference type="EMBL" id="KIN97095.1"/>
    </source>
</evidence>
<reference evidence="2" key="2">
    <citation type="submission" date="2015-01" db="EMBL/GenBank/DDBJ databases">
        <title>Evolutionary Origins and Diversification of the Mycorrhizal Mutualists.</title>
        <authorList>
            <consortium name="DOE Joint Genome Institute"/>
            <consortium name="Mycorrhizal Genomics Consortium"/>
            <person name="Kohler A."/>
            <person name="Kuo A."/>
            <person name="Nagy L.G."/>
            <person name="Floudas D."/>
            <person name="Copeland A."/>
            <person name="Barry K.W."/>
            <person name="Cichocki N."/>
            <person name="Veneault-Fourrey C."/>
            <person name="LaButti K."/>
            <person name="Lindquist E.A."/>
            <person name="Lipzen A."/>
            <person name="Lundell T."/>
            <person name="Morin E."/>
            <person name="Murat C."/>
            <person name="Riley R."/>
            <person name="Ohm R."/>
            <person name="Sun H."/>
            <person name="Tunlid A."/>
            <person name="Henrissat B."/>
            <person name="Grigoriev I.V."/>
            <person name="Hibbett D.S."/>
            <person name="Martin F."/>
        </authorList>
    </citation>
    <scope>NUCLEOTIDE SEQUENCE [LARGE SCALE GENOMIC DNA]</scope>
    <source>
        <strain evidence="2">Marx 270</strain>
    </source>
</reference>
<proteinExistence type="predicted"/>
<protein>
    <submittedName>
        <fullName evidence="1">Uncharacterized protein</fullName>
    </submittedName>
</protein>
<dbReference type="OrthoDB" id="2986975at2759"/>
<keyword evidence="2" id="KW-1185">Reference proteome</keyword>
<dbReference type="HOGENOM" id="CLU_198675_0_0_1"/>
<gene>
    <name evidence="1" type="ORF">M404DRAFT_107112</name>
</gene>
<feature type="non-terminal residue" evidence="1">
    <location>
        <position position="77"/>
    </location>
</feature>
<evidence type="ECO:0000313" key="2">
    <source>
        <dbReference type="Proteomes" id="UP000054217"/>
    </source>
</evidence>
<name>A0A0C3NN85_PISTI</name>
<dbReference type="AlphaFoldDB" id="A0A0C3NN85"/>
<dbReference type="EMBL" id="KN832035">
    <property type="protein sequence ID" value="KIN97095.1"/>
    <property type="molecule type" value="Genomic_DNA"/>
</dbReference>
<dbReference type="Proteomes" id="UP000054217">
    <property type="component" value="Unassembled WGS sequence"/>
</dbReference>
<dbReference type="STRING" id="870435.A0A0C3NN85"/>
<reference evidence="1 2" key="1">
    <citation type="submission" date="2014-04" db="EMBL/GenBank/DDBJ databases">
        <authorList>
            <consortium name="DOE Joint Genome Institute"/>
            <person name="Kuo A."/>
            <person name="Kohler A."/>
            <person name="Costa M.D."/>
            <person name="Nagy L.G."/>
            <person name="Floudas D."/>
            <person name="Copeland A."/>
            <person name="Barry K.W."/>
            <person name="Cichocki N."/>
            <person name="Veneault-Fourrey C."/>
            <person name="LaButti K."/>
            <person name="Lindquist E.A."/>
            <person name="Lipzen A."/>
            <person name="Lundell T."/>
            <person name="Morin E."/>
            <person name="Murat C."/>
            <person name="Sun H."/>
            <person name="Tunlid A."/>
            <person name="Henrissat B."/>
            <person name="Grigoriev I.V."/>
            <person name="Hibbett D.S."/>
            <person name="Martin F."/>
            <person name="Nordberg H.P."/>
            <person name="Cantor M.N."/>
            <person name="Hua S.X."/>
        </authorList>
    </citation>
    <scope>NUCLEOTIDE SEQUENCE [LARGE SCALE GENOMIC DNA]</scope>
    <source>
        <strain evidence="1 2">Marx 270</strain>
    </source>
</reference>
<dbReference type="InParanoid" id="A0A0C3NN85"/>
<sequence length="77" mass="8505">GHNRQEQGGLSNEVVLAIGMQVMVMFNIATDLDLANGARGCMVDIVLDLRESAISSEKNVIQLQYPPLYVLVEMKRT</sequence>
<organism evidence="1 2">
    <name type="scientific">Pisolithus tinctorius Marx 270</name>
    <dbReference type="NCBI Taxonomy" id="870435"/>
    <lineage>
        <taxon>Eukaryota</taxon>
        <taxon>Fungi</taxon>
        <taxon>Dikarya</taxon>
        <taxon>Basidiomycota</taxon>
        <taxon>Agaricomycotina</taxon>
        <taxon>Agaricomycetes</taxon>
        <taxon>Agaricomycetidae</taxon>
        <taxon>Boletales</taxon>
        <taxon>Sclerodermatineae</taxon>
        <taxon>Pisolithaceae</taxon>
        <taxon>Pisolithus</taxon>
    </lineage>
</organism>
<accession>A0A0C3NN85</accession>